<reference evidence="1" key="1">
    <citation type="submission" date="2024-06" db="EMBL/GenBank/DDBJ databases">
        <authorList>
            <person name="Liu X."/>
            <person name="Lenzi L."/>
            <person name="Haldenby T S."/>
            <person name="Uol C."/>
        </authorList>
    </citation>
    <scope>NUCLEOTIDE SEQUENCE</scope>
</reference>
<organism evidence="1 2">
    <name type="scientific">Calicophoron daubneyi</name>
    <name type="common">Rumen fluke</name>
    <name type="synonym">Paramphistomum daubneyi</name>
    <dbReference type="NCBI Taxonomy" id="300641"/>
    <lineage>
        <taxon>Eukaryota</taxon>
        <taxon>Metazoa</taxon>
        <taxon>Spiralia</taxon>
        <taxon>Lophotrochozoa</taxon>
        <taxon>Platyhelminthes</taxon>
        <taxon>Trematoda</taxon>
        <taxon>Digenea</taxon>
        <taxon>Plagiorchiida</taxon>
        <taxon>Pronocephalata</taxon>
        <taxon>Paramphistomoidea</taxon>
        <taxon>Paramphistomidae</taxon>
        <taxon>Calicophoron</taxon>
    </lineage>
</organism>
<proteinExistence type="predicted"/>
<dbReference type="EMBL" id="CAXLJL010000445">
    <property type="protein sequence ID" value="CAL5137797.1"/>
    <property type="molecule type" value="Genomic_DNA"/>
</dbReference>
<sequence length="118" mass="13134">MSVMISAVQFPHEKQLVIQRAFPSHSDYLLATTTICLQPHLPHPLSICVYVHVSHSHSIDLSSSLSHIHLLIYNAGSVKGTLIQFDVDPCDTQPCTLYKGENVIMKIVFSTSEYSLIV</sequence>
<comment type="caution">
    <text evidence="1">The sequence shown here is derived from an EMBL/GenBank/DDBJ whole genome shotgun (WGS) entry which is preliminary data.</text>
</comment>
<name>A0AAV2TQY0_CALDB</name>
<dbReference type="AlphaFoldDB" id="A0AAV2TQY0"/>
<accession>A0AAV2TQY0</accession>
<dbReference type="Proteomes" id="UP001497525">
    <property type="component" value="Unassembled WGS sequence"/>
</dbReference>
<dbReference type="Gene3D" id="2.60.40.770">
    <property type="match status" value="1"/>
</dbReference>
<evidence type="ECO:0000313" key="1">
    <source>
        <dbReference type="EMBL" id="CAL5137797.1"/>
    </source>
</evidence>
<gene>
    <name evidence="1" type="ORF">CDAUBV1_LOCUS12288</name>
</gene>
<evidence type="ECO:0000313" key="2">
    <source>
        <dbReference type="Proteomes" id="UP001497525"/>
    </source>
</evidence>
<protein>
    <submittedName>
        <fullName evidence="1">Uncharacterized protein</fullName>
    </submittedName>
</protein>